<gene>
    <name evidence="9" type="ORF">TMPK1_32440</name>
</gene>
<comment type="caution">
    <text evidence="9">The sequence shown here is derived from an EMBL/GenBank/DDBJ whole genome shotgun (WGS) entry which is preliminary data.</text>
</comment>
<sequence length="409" mass="44184">MADDDKDGERIAKRLARAGLCSRRDAERWILEGRVAVNGQVLTTPAFVVKESDDIVVDGKAVPKAEATRLWRYHKPSGLVTTARDEKGRRTVFEALPSDMPRVVSVGRLDLTSEGLLLLTNDGELARHLELPATAWTRRYRARAFGEVNEAQLAKLANGIEIEGVRYGAIEAVLERRQGANAWILVGLKEGKNREVRKVLEHLGLRVNRLIRVAYGPFQLGKLAEGGVEEVPKRVVQEQLGAFLGLAAPKPKLAPAAPRKSTTAPTYSRPRHVPERTDERPPSRTRPKQRTASRSDDRAPSRDAPKRAPARGDERGPAPSRDGRAPARRDDRGPSRDAPKRAPARGDDRGPAPSRSGPKRAAPRSDDRGAAPSRGPKGGPARSGSGGRGPAPRGSGGGGGGPRGRKNAR</sequence>
<proteinExistence type="inferred from homology"/>
<dbReference type="Pfam" id="PF01479">
    <property type="entry name" value="S4"/>
    <property type="match status" value="1"/>
</dbReference>
<dbReference type="InterPro" id="IPR006145">
    <property type="entry name" value="PsdUridine_synth_RsuA/RluA"/>
</dbReference>
<keyword evidence="3 5" id="KW-0694">RNA-binding</keyword>
<dbReference type="CDD" id="cd00165">
    <property type="entry name" value="S4"/>
    <property type="match status" value="1"/>
</dbReference>
<comment type="similarity">
    <text evidence="2 6">Belongs to the pseudouridine synthase RsuA family.</text>
</comment>
<dbReference type="AlphaFoldDB" id="A0A8S8XHI4"/>
<evidence type="ECO:0000259" key="8">
    <source>
        <dbReference type="SMART" id="SM00363"/>
    </source>
</evidence>
<comment type="catalytic activity">
    <reaction evidence="1">
        <text>a uridine in RNA = a pseudouridine in RNA</text>
        <dbReference type="Rhea" id="RHEA:48348"/>
        <dbReference type="Rhea" id="RHEA-COMP:12068"/>
        <dbReference type="Rhea" id="RHEA-COMP:12069"/>
        <dbReference type="ChEBI" id="CHEBI:65314"/>
        <dbReference type="ChEBI" id="CHEBI:65315"/>
    </reaction>
</comment>
<dbReference type="InterPro" id="IPR020103">
    <property type="entry name" value="PsdUridine_synth_cat_dom_sf"/>
</dbReference>
<evidence type="ECO:0000256" key="5">
    <source>
        <dbReference type="PROSITE-ProRule" id="PRU00182"/>
    </source>
</evidence>
<feature type="compositionally biased region" description="Gly residues" evidence="7">
    <location>
        <begin position="384"/>
        <end position="402"/>
    </location>
</feature>
<dbReference type="Pfam" id="PF00849">
    <property type="entry name" value="PseudoU_synth_2"/>
    <property type="match status" value="1"/>
</dbReference>
<dbReference type="InterPro" id="IPR018496">
    <property type="entry name" value="PsdUridine_synth_RsuA/RluB_CS"/>
</dbReference>
<dbReference type="SUPFAM" id="SSF55174">
    <property type="entry name" value="Alpha-L RNA-binding motif"/>
    <property type="match status" value="1"/>
</dbReference>
<dbReference type="InterPro" id="IPR042092">
    <property type="entry name" value="PsdUridine_s_RsuA/RluB/E/F_cat"/>
</dbReference>
<dbReference type="Gene3D" id="3.30.70.580">
    <property type="entry name" value="Pseudouridine synthase I, catalytic domain, N-terminal subdomain"/>
    <property type="match status" value="1"/>
</dbReference>
<dbReference type="NCBIfam" id="TIGR00093">
    <property type="entry name" value="pseudouridine synthase"/>
    <property type="match status" value="1"/>
</dbReference>
<dbReference type="InterPro" id="IPR036986">
    <property type="entry name" value="S4_RNA-bd_sf"/>
</dbReference>
<dbReference type="InterPro" id="IPR050343">
    <property type="entry name" value="RsuA_PseudoU_synthase"/>
</dbReference>
<evidence type="ECO:0000313" key="9">
    <source>
        <dbReference type="EMBL" id="GIL41007.1"/>
    </source>
</evidence>
<dbReference type="PANTHER" id="PTHR47683">
    <property type="entry name" value="PSEUDOURIDINE SYNTHASE FAMILY PROTEIN-RELATED"/>
    <property type="match status" value="1"/>
</dbReference>
<dbReference type="GO" id="GO:0000455">
    <property type="term" value="P:enzyme-directed rRNA pseudouridine synthesis"/>
    <property type="evidence" value="ECO:0007669"/>
    <property type="project" value="UniProtKB-ARBA"/>
</dbReference>
<evidence type="ECO:0000256" key="6">
    <source>
        <dbReference type="RuleBase" id="RU003887"/>
    </source>
</evidence>
<dbReference type="RefSeq" id="WP_420244300.1">
    <property type="nucleotide sequence ID" value="NZ_BOPV01000001.1"/>
</dbReference>
<dbReference type="Gene3D" id="3.10.290.10">
    <property type="entry name" value="RNA-binding S4 domain"/>
    <property type="match status" value="1"/>
</dbReference>
<dbReference type="PROSITE" id="PS01149">
    <property type="entry name" value="PSI_RSU"/>
    <property type="match status" value="1"/>
</dbReference>
<feature type="compositionally biased region" description="Basic and acidic residues" evidence="7">
    <location>
        <begin position="293"/>
        <end position="350"/>
    </location>
</feature>
<name>A0A8S8XHI4_9PROT</name>
<dbReference type="Proteomes" id="UP000681075">
    <property type="component" value="Unassembled WGS sequence"/>
</dbReference>
<dbReference type="InterPro" id="IPR020094">
    <property type="entry name" value="TruA/RsuA/RluB/E/F_N"/>
</dbReference>
<dbReference type="GO" id="GO:0003723">
    <property type="term" value="F:RNA binding"/>
    <property type="evidence" value="ECO:0007669"/>
    <property type="project" value="UniProtKB-KW"/>
</dbReference>
<evidence type="ECO:0000256" key="7">
    <source>
        <dbReference type="SAM" id="MobiDB-lite"/>
    </source>
</evidence>
<organism evidence="9 10">
    <name type="scientific">Roseiterribacter gracilis</name>
    <dbReference type="NCBI Taxonomy" id="2812848"/>
    <lineage>
        <taxon>Bacteria</taxon>
        <taxon>Pseudomonadati</taxon>
        <taxon>Pseudomonadota</taxon>
        <taxon>Alphaproteobacteria</taxon>
        <taxon>Rhodospirillales</taxon>
        <taxon>Roseiterribacteraceae</taxon>
        <taxon>Roseiterribacter</taxon>
    </lineage>
</organism>
<dbReference type="InterPro" id="IPR002942">
    <property type="entry name" value="S4_RNA-bd"/>
</dbReference>
<feature type="region of interest" description="Disordered" evidence="7">
    <location>
        <begin position="252"/>
        <end position="409"/>
    </location>
</feature>
<evidence type="ECO:0000256" key="1">
    <source>
        <dbReference type="ARBA" id="ARBA00000073"/>
    </source>
</evidence>
<reference evidence="9" key="1">
    <citation type="submission" date="2021-02" db="EMBL/GenBank/DDBJ databases">
        <title>Genome sequence of Rhodospirillales sp. strain TMPK1 isolated from soil.</title>
        <authorList>
            <person name="Nakai R."/>
            <person name="Kusada H."/>
            <person name="Tamaki H."/>
        </authorList>
    </citation>
    <scope>NUCLEOTIDE SEQUENCE</scope>
    <source>
        <strain evidence="9">TMPK1</strain>
    </source>
</reference>
<dbReference type="SMART" id="SM00363">
    <property type="entry name" value="S4"/>
    <property type="match status" value="1"/>
</dbReference>
<dbReference type="PANTHER" id="PTHR47683:SF3">
    <property type="entry name" value="RIBOSOMAL LARGE SUBUNIT PSEUDOURIDINE SYNTHASE B"/>
    <property type="match status" value="1"/>
</dbReference>
<feature type="compositionally biased region" description="Basic and acidic residues" evidence="7">
    <location>
        <begin position="272"/>
        <end position="282"/>
    </location>
</feature>
<evidence type="ECO:0000313" key="10">
    <source>
        <dbReference type="Proteomes" id="UP000681075"/>
    </source>
</evidence>
<dbReference type="FunFam" id="3.10.290.10:FF:000003">
    <property type="entry name" value="Pseudouridine synthase"/>
    <property type="match status" value="1"/>
</dbReference>
<evidence type="ECO:0000256" key="2">
    <source>
        <dbReference type="ARBA" id="ARBA00008348"/>
    </source>
</evidence>
<dbReference type="EMBL" id="BOPV01000001">
    <property type="protein sequence ID" value="GIL41007.1"/>
    <property type="molecule type" value="Genomic_DNA"/>
</dbReference>
<dbReference type="Gene3D" id="3.30.70.1560">
    <property type="entry name" value="Alpha-L RNA-binding motif"/>
    <property type="match status" value="1"/>
</dbReference>
<dbReference type="GO" id="GO:0120159">
    <property type="term" value="F:rRNA pseudouridine synthase activity"/>
    <property type="evidence" value="ECO:0007669"/>
    <property type="project" value="UniProtKB-ARBA"/>
</dbReference>
<dbReference type="EC" id="5.4.99.-" evidence="6"/>
<keyword evidence="10" id="KW-1185">Reference proteome</keyword>
<dbReference type="SUPFAM" id="SSF55120">
    <property type="entry name" value="Pseudouridine synthase"/>
    <property type="match status" value="1"/>
</dbReference>
<evidence type="ECO:0000256" key="4">
    <source>
        <dbReference type="ARBA" id="ARBA00023235"/>
    </source>
</evidence>
<keyword evidence="4 6" id="KW-0413">Isomerase</keyword>
<dbReference type="InterPro" id="IPR000748">
    <property type="entry name" value="PsdUridine_synth_RsuA/RluB/E/F"/>
</dbReference>
<dbReference type="PROSITE" id="PS50889">
    <property type="entry name" value="S4"/>
    <property type="match status" value="1"/>
</dbReference>
<evidence type="ECO:0000256" key="3">
    <source>
        <dbReference type="ARBA" id="ARBA00022884"/>
    </source>
</evidence>
<feature type="compositionally biased region" description="Low complexity" evidence="7">
    <location>
        <begin position="370"/>
        <end position="383"/>
    </location>
</feature>
<protein>
    <recommendedName>
        <fullName evidence="6">Pseudouridine synthase</fullName>
        <ecNumber evidence="6">5.4.99.-</ecNumber>
    </recommendedName>
</protein>
<accession>A0A8S8XHI4</accession>
<feature type="domain" description="RNA-binding S4" evidence="8">
    <location>
        <begin position="9"/>
        <end position="68"/>
    </location>
</feature>